<organism evidence="5 6">
    <name type="scientific">Vigna radiata var. radiata</name>
    <name type="common">Mung bean</name>
    <name type="synonym">Phaseolus aureus</name>
    <dbReference type="NCBI Taxonomy" id="3916"/>
    <lineage>
        <taxon>Eukaryota</taxon>
        <taxon>Viridiplantae</taxon>
        <taxon>Streptophyta</taxon>
        <taxon>Embryophyta</taxon>
        <taxon>Tracheophyta</taxon>
        <taxon>Spermatophyta</taxon>
        <taxon>Magnoliopsida</taxon>
        <taxon>eudicotyledons</taxon>
        <taxon>Gunneridae</taxon>
        <taxon>Pentapetalae</taxon>
        <taxon>rosids</taxon>
        <taxon>fabids</taxon>
        <taxon>Fabales</taxon>
        <taxon>Fabaceae</taxon>
        <taxon>Papilionoideae</taxon>
        <taxon>50 kb inversion clade</taxon>
        <taxon>NPAAA clade</taxon>
        <taxon>indigoferoid/millettioid clade</taxon>
        <taxon>Phaseoleae</taxon>
        <taxon>Vigna</taxon>
    </lineage>
</organism>
<dbReference type="InterPro" id="IPR029058">
    <property type="entry name" value="AB_hydrolase_fold"/>
</dbReference>
<dbReference type="KEGG" id="vra:106776010"/>
<dbReference type="PANTHER" id="PTHR22753:SF14">
    <property type="entry name" value="MONOACYLGLYCEROL_DIACYLGLYCEROL O-ACYLTRANSFERASE"/>
    <property type="match status" value="1"/>
</dbReference>
<dbReference type="OrthoDB" id="44277at2759"/>
<dbReference type="CDD" id="cd07987">
    <property type="entry name" value="LPLAT_MGAT-like"/>
    <property type="match status" value="1"/>
</dbReference>
<dbReference type="GO" id="GO:0016020">
    <property type="term" value="C:membrane"/>
    <property type="evidence" value="ECO:0007669"/>
    <property type="project" value="TreeGrafter"/>
</dbReference>
<dbReference type="InterPro" id="IPR022742">
    <property type="entry name" value="Hydrolase_4"/>
</dbReference>
<dbReference type="SUPFAM" id="SSF53474">
    <property type="entry name" value="alpha/beta-Hydrolases"/>
    <property type="match status" value="1"/>
</dbReference>
<evidence type="ECO:0000256" key="2">
    <source>
        <dbReference type="ARBA" id="ARBA00022679"/>
    </source>
</evidence>
<sequence length="711" mass="78261">MASVGSFLVSGAARCVTRNRFGVRAQSLEGGGSTVLSSESVNGSSSVVVGTQKNHNGGSLVKEEAKGWLLGVEGEKKKKGEAEEGLAALWDDGYGRSSVEDYFAAAKEICRSDGGPPRWFCPVECGPPLKDSPTLLFLPGMDGTGFGLTLHHQALGKVFEVRCLHIPVHDRTPFEGLVKLVGEAVKHEHALSPNKPIYLVGDSFGGCLALAVAARNPAVDLVLILSNPATSFGQSQLQPLFPILEALPDELHVAVPFALSFIMGDPVKMASVNIGNRLPPVQKLEQLSYNLTALLPFLPELANILPRDTLLWKLKLLKSAAAYANSRLHAVKAEVLVLASGKDNMLPSVNEAQRLTGLLSNCKVRVFKDNGHTLLLEDGIGLLTIIRGTSMYRPSPRLDLARDFIPPSMTEFRYAMDQVVGSFRSITGSVFFSTLEDGKIVKGLSGVPEEGPVLYVGYHMLLGFELISLIDEFLSEKGIALRGIAHPELFAPKAESFSTEFSMLDWVKIFGGVPVSASNIFKLLSTKSHVLLYPGGAREALHYKGEEYKLIWPDHPEFVRMAARFGATIVPFGAVGEDDIVEMVLDYHDLMKIPIVNDRIRDINRDSVKFRDDRSGEVASQNLSFPVLAPKIPGRFYYLFGKPIRTKGMENMLKDRESANQMYLQIKSEVENNLNYLIKKREEDPYRNIIDRKMYQIFYPPETDPTPSFKP</sequence>
<dbReference type="AlphaFoldDB" id="A0A1S3VK99"/>
<dbReference type="Pfam" id="PF03982">
    <property type="entry name" value="DAGAT"/>
    <property type="match status" value="1"/>
</dbReference>
<dbReference type="Gene3D" id="3.40.50.1820">
    <property type="entry name" value="alpha/beta hydrolase"/>
    <property type="match status" value="1"/>
</dbReference>
<keyword evidence="3" id="KW-0012">Acyltransferase</keyword>
<evidence type="ECO:0000313" key="5">
    <source>
        <dbReference type="Proteomes" id="UP000087766"/>
    </source>
</evidence>
<dbReference type="Pfam" id="PF12146">
    <property type="entry name" value="Hydrolase_4"/>
    <property type="match status" value="1"/>
</dbReference>
<gene>
    <name evidence="6" type="primary">LOC106776010</name>
</gene>
<dbReference type="GeneID" id="106776010"/>
<reference evidence="6" key="2">
    <citation type="submission" date="2025-08" db="UniProtKB">
        <authorList>
            <consortium name="RefSeq"/>
        </authorList>
    </citation>
    <scope>IDENTIFICATION</scope>
    <source>
        <tissue evidence="6">Leaf</tissue>
    </source>
</reference>
<keyword evidence="5" id="KW-1185">Reference proteome</keyword>
<dbReference type="STRING" id="3916.A0A1S3VK99"/>
<evidence type="ECO:0000313" key="6">
    <source>
        <dbReference type="RefSeq" id="XP_014518786.1"/>
    </source>
</evidence>
<dbReference type="PANTHER" id="PTHR22753">
    <property type="entry name" value="TRANSMEMBRANE PROTEIN 68"/>
    <property type="match status" value="1"/>
</dbReference>
<evidence type="ECO:0000256" key="1">
    <source>
        <dbReference type="ARBA" id="ARBA00005420"/>
    </source>
</evidence>
<accession>A0A1S3VK99</accession>
<protein>
    <submittedName>
        <fullName evidence="6">Acyltransferase-like protein At1g54570, chloroplastic</fullName>
    </submittedName>
</protein>
<dbReference type="GO" id="GO:0004144">
    <property type="term" value="F:diacylglycerol O-acyltransferase activity"/>
    <property type="evidence" value="ECO:0007669"/>
    <property type="project" value="UniProtKB-ARBA"/>
</dbReference>
<feature type="domain" description="Serine aminopeptidase S33" evidence="4">
    <location>
        <begin position="178"/>
        <end position="377"/>
    </location>
</feature>
<keyword evidence="2" id="KW-0808">Transferase</keyword>
<dbReference type="RefSeq" id="XP_014518786.1">
    <property type="nucleotide sequence ID" value="XM_014663300.2"/>
</dbReference>
<dbReference type="InterPro" id="IPR007130">
    <property type="entry name" value="DAGAT"/>
</dbReference>
<name>A0A1S3VK99_VIGRR</name>
<evidence type="ECO:0000256" key="3">
    <source>
        <dbReference type="ARBA" id="ARBA00023315"/>
    </source>
</evidence>
<evidence type="ECO:0000259" key="4">
    <source>
        <dbReference type="Pfam" id="PF12146"/>
    </source>
</evidence>
<reference evidence="5" key="1">
    <citation type="journal article" date="2014" name="Nat. Commun.">
        <title>Genome sequence of mungbean and insights into evolution within Vigna species.</title>
        <authorList>
            <person name="Kang Y.J."/>
            <person name="Kim S.K."/>
            <person name="Kim M.Y."/>
            <person name="Lestari P."/>
            <person name="Kim K.H."/>
            <person name="Ha B.K."/>
            <person name="Jun T.H."/>
            <person name="Hwang W.J."/>
            <person name="Lee T."/>
            <person name="Lee J."/>
            <person name="Shim S."/>
            <person name="Yoon M.Y."/>
            <person name="Jang Y.E."/>
            <person name="Han K.S."/>
            <person name="Taeprayoon P."/>
            <person name="Yoon N."/>
            <person name="Somta P."/>
            <person name="Tanya P."/>
            <person name="Kim K.S."/>
            <person name="Gwag J.G."/>
            <person name="Moon J.K."/>
            <person name="Lee Y.H."/>
            <person name="Park B.S."/>
            <person name="Bombarely A."/>
            <person name="Doyle J.J."/>
            <person name="Jackson S.A."/>
            <person name="Schafleitner R."/>
            <person name="Srinives P."/>
            <person name="Varshney R.K."/>
            <person name="Lee S.H."/>
        </authorList>
    </citation>
    <scope>NUCLEOTIDE SEQUENCE [LARGE SCALE GENOMIC DNA]</scope>
    <source>
        <strain evidence="5">cv. VC1973A</strain>
    </source>
</reference>
<dbReference type="Proteomes" id="UP000087766">
    <property type="component" value="Chromosome 10"/>
</dbReference>
<proteinExistence type="inferred from homology"/>
<dbReference type="GO" id="GO:0019432">
    <property type="term" value="P:triglyceride biosynthetic process"/>
    <property type="evidence" value="ECO:0007669"/>
    <property type="project" value="UniProtKB-ARBA"/>
</dbReference>
<comment type="similarity">
    <text evidence="1">Belongs to the diacylglycerol acyltransferase family.</text>
</comment>